<keyword evidence="12" id="KW-1185">Reference proteome</keyword>
<dbReference type="PROSITE" id="PS00012">
    <property type="entry name" value="PHOSPHOPANTETHEINE"/>
    <property type="match status" value="1"/>
</dbReference>
<dbReference type="InterPro" id="IPR018201">
    <property type="entry name" value="Ketoacyl_synth_AS"/>
</dbReference>
<dbReference type="Pfam" id="PF16197">
    <property type="entry name" value="KAsynt_C_assoc"/>
    <property type="match status" value="1"/>
</dbReference>
<keyword evidence="4" id="KW-0808">Transferase</keyword>
<organism evidence="11 12">
    <name type="scientific">Sphaerisporangium dianthi</name>
    <dbReference type="NCBI Taxonomy" id="1436120"/>
    <lineage>
        <taxon>Bacteria</taxon>
        <taxon>Bacillati</taxon>
        <taxon>Actinomycetota</taxon>
        <taxon>Actinomycetes</taxon>
        <taxon>Streptosporangiales</taxon>
        <taxon>Streptosporangiaceae</taxon>
        <taxon>Sphaerisporangium</taxon>
    </lineage>
</organism>
<dbReference type="SUPFAM" id="SSF53901">
    <property type="entry name" value="Thiolase-like"/>
    <property type="match status" value="1"/>
</dbReference>
<dbReference type="EMBL" id="JBHSFP010000055">
    <property type="protein sequence ID" value="MFC4536712.1"/>
    <property type="molecule type" value="Genomic_DNA"/>
</dbReference>
<dbReference type="Gene3D" id="3.40.50.1820">
    <property type="entry name" value="alpha/beta hydrolase"/>
    <property type="match status" value="1"/>
</dbReference>
<dbReference type="CDD" id="cd00833">
    <property type="entry name" value="PKS"/>
    <property type="match status" value="1"/>
</dbReference>
<dbReference type="Pfam" id="PF00109">
    <property type="entry name" value="ketoacyl-synt"/>
    <property type="match status" value="1"/>
</dbReference>
<dbReference type="Gene3D" id="3.40.47.10">
    <property type="match status" value="1"/>
</dbReference>
<dbReference type="SUPFAM" id="SSF53474">
    <property type="entry name" value="alpha/beta-Hydrolases"/>
    <property type="match status" value="1"/>
</dbReference>
<dbReference type="SMART" id="SM00824">
    <property type="entry name" value="PKS_TE"/>
    <property type="match status" value="1"/>
</dbReference>
<evidence type="ECO:0000256" key="5">
    <source>
        <dbReference type="ARBA" id="ARBA00023194"/>
    </source>
</evidence>
<dbReference type="Pfam" id="PF08990">
    <property type="entry name" value="Docking"/>
    <property type="match status" value="1"/>
</dbReference>
<dbReference type="InterPro" id="IPR032821">
    <property type="entry name" value="PKS_assoc"/>
</dbReference>
<evidence type="ECO:0000259" key="9">
    <source>
        <dbReference type="PROSITE" id="PS50075"/>
    </source>
</evidence>
<evidence type="ECO:0000313" key="11">
    <source>
        <dbReference type="EMBL" id="MFC4536712.1"/>
    </source>
</evidence>
<dbReference type="Pfam" id="PF00975">
    <property type="entry name" value="Thioesterase"/>
    <property type="match status" value="1"/>
</dbReference>
<dbReference type="InterPro" id="IPR015083">
    <property type="entry name" value="NorB/c/GfsB-D-like_docking"/>
</dbReference>
<dbReference type="PANTHER" id="PTHR43775:SF51">
    <property type="entry name" value="INACTIVE PHENOLPHTHIOCEROL SYNTHESIS POLYKETIDE SYNTHASE TYPE I PKS1-RELATED"/>
    <property type="match status" value="1"/>
</dbReference>
<dbReference type="SMART" id="SM01294">
    <property type="entry name" value="PKS_PP_betabranch"/>
    <property type="match status" value="1"/>
</dbReference>
<dbReference type="Gene3D" id="1.10.1200.10">
    <property type="entry name" value="ACP-like"/>
    <property type="match status" value="1"/>
</dbReference>
<dbReference type="InterPro" id="IPR006162">
    <property type="entry name" value="Ppantetheine_attach_site"/>
</dbReference>
<dbReference type="InterPro" id="IPR036736">
    <property type="entry name" value="ACP-like_sf"/>
</dbReference>
<reference evidence="12" key="1">
    <citation type="journal article" date="2019" name="Int. J. Syst. Evol. Microbiol.">
        <title>The Global Catalogue of Microorganisms (GCM) 10K type strain sequencing project: providing services to taxonomists for standard genome sequencing and annotation.</title>
        <authorList>
            <consortium name="The Broad Institute Genomics Platform"/>
            <consortium name="The Broad Institute Genome Sequencing Center for Infectious Disease"/>
            <person name="Wu L."/>
            <person name="Ma J."/>
        </authorList>
    </citation>
    <scope>NUCLEOTIDE SEQUENCE [LARGE SCALE GENOMIC DNA]</scope>
    <source>
        <strain evidence="12">CGMCC 4.7132</strain>
    </source>
</reference>
<dbReference type="InterPro" id="IPR020802">
    <property type="entry name" value="TesA-like"/>
</dbReference>
<dbReference type="InterPro" id="IPR020806">
    <property type="entry name" value="PKS_PP-bd"/>
</dbReference>
<evidence type="ECO:0000256" key="4">
    <source>
        <dbReference type="ARBA" id="ARBA00022679"/>
    </source>
</evidence>
<dbReference type="InterPro" id="IPR001031">
    <property type="entry name" value="Thioesterase"/>
</dbReference>
<feature type="region of interest" description="Disordered" evidence="8">
    <location>
        <begin position="889"/>
        <end position="953"/>
    </location>
</feature>
<evidence type="ECO:0000256" key="2">
    <source>
        <dbReference type="ARBA" id="ARBA00022450"/>
    </source>
</evidence>
<feature type="compositionally biased region" description="Low complexity" evidence="8">
    <location>
        <begin position="892"/>
        <end position="901"/>
    </location>
</feature>
<evidence type="ECO:0000256" key="1">
    <source>
        <dbReference type="ARBA" id="ARBA00001957"/>
    </source>
</evidence>
<keyword evidence="7" id="KW-0012">Acyltransferase</keyword>
<dbReference type="Pfam" id="PF00550">
    <property type="entry name" value="PP-binding"/>
    <property type="match status" value="1"/>
</dbReference>
<keyword evidence="2" id="KW-0596">Phosphopantetheine</keyword>
<dbReference type="SUPFAM" id="SSF55048">
    <property type="entry name" value="Probable ACP-binding domain of malonyl-CoA ACP transacylase"/>
    <property type="match status" value="1"/>
</dbReference>
<dbReference type="SMART" id="SM00823">
    <property type="entry name" value="PKS_PP"/>
    <property type="match status" value="1"/>
</dbReference>
<comment type="cofactor">
    <cofactor evidence="1">
        <name>pantetheine 4'-phosphate</name>
        <dbReference type="ChEBI" id="CHEBI:47942"/>
    </cofactor>
</comment>
<dbReference type="InterPro" id="IPR016039">
    <property type="entry name" value="Thiolase-like"/>
</dbReference>
<dbReference type="SMART" id="SM00827">
    <property type="entry name" value="PKS_AT"/>
    <property type="match status" value="1"/>
</dbReference>
<dbReference type="Proteomes" id="UP001596004">
    <property type="component" value="Unassembled WGS sequence"/>
</dbReference>
<comment type="caution">
    <text evidence="11">The sequence shown here is derived from an EMBL/GenBank/DDBJ whole genome shotgun (WGS) entry which is preliminary data.</text>
</comment>
<keyword evidence="5" id="KW-0045">Antibiotic biosynthesis</keyword>
<dbReference type="InterPro" id="IPR009081">
    <property type="entry name" value="PP-bd_ACP"/>
</dbReference>
<feature type="domain" description="Ketosynthase family 3 (KS3)" evidence="10">
    <location>
        <begin position="34"/>
        <end position="460"/>
    </location>
</feature>
<name>A0ABV9CVF8_9ACTN</name>
<evidence type="ECO:0000259" key="10">
    <source>
        <dbReference type="PROSITE" id="PS52004"/>
    </source>
</evidence>
<dbReference type="InterPro" id="IPR016035">
    <property type="entry name" value="Acyl_Trfase/lysoPLipase"/>
</dbReference>
<feature type="domain" description="Carrier" evidence="9">
    <location>
        <begin position="957"/>
        <end position="1032"/>
    </location>
</feature>
<dbReference type="InterPro" id="IPR029058">
    <property type="entry name" value="AB_hydrolase_fold"/>
</dbReference>
<evidence type="ECO:0000313" key="12">
    <source>
        <dbReference type="Proteomes" id="UP001596004"/>
    </source>
</evidence>
<dbReference type="Gene3D" id="3.30.70.3290">
    <property type="match status" value="1"/>
</dbReference>
<dbReference type="PROSITE" id="PS52004">
    <property type="entry name" value="KS3_2"/>
    <property type="match status" value="1"/>
</dbReference>
<evidence type="ECO:0000256" key="7">
    <source>
        <dbReference type="ARBA" id="ARBA00023315"/>
    </source>
</evidence>
<dbReference type="Pfam" id="PF00698">
    <property type="entry name" value="Acyl_transf_1"/>
    <property type="match status" value="1"/>
</dbReference>
<dbReference type="InterPro" id="IPR001227">
    <property type="entry name" value="Ac_transferase_dom_sf"/>
</dbReference>
<dbReference type="Pfam" id="PF02801">
    <property type="entry name" value="Ketoacyl-synt_C"/>
    <property type="match status" value="1"/>
</dbReference>
<dbReference type="InterPro" id="IPR050091">
    <property type="entry name" value="PKS_NRPS_Biosynth_Enz"/>
</dbReference>
<evidence type="ECO:0000256" key="3">
    <source>
        <dbReference type="ARBA" id="ARBA00022553"/>
    </source>
</evidence>
<protein>
    <submittedName>
        <fullName evidence="11">Type I polyketide synthase</fullName>
    </submittedName>
</protein>
<dbReference type="InterPro" id="IPR014030">
    <property type="entry name" value="Ketoacyl_synth_N"/>
</dbReference>
<dbReference type="RefSeq" id="WP_380851684.1">
    <property type="nucleotide sequence ID" value="NZ_JBHSFP010000055.1"/>
</dbReference>
<dbReference type="SMART" id="SM00825">
    <property type="entry name" value="PKS_KS"/>
    <property type="match status" value="1"/>
</dbReference>
<evidence type="ECO:0000256" key="6">
    <source>
        <dbReference type="ARBA" id="ARBA00023268"/>
    </source>
</evidence>
<proteinExistence type="predicted"/>
<gene>
    <name evidence="11" type="ORF">ACFO60_38585</name>
</gene>
<sequence>MAGDERKLVDYLKKVTAELHETRARLRKIEAAAREPIAIVGMACRFPGGVRSPEDLWRMVLSGGEGISGFPANRGWDLERVYHPDPDEPGTTYSCAGGFLHDAGDFDAEFFGISPREALAMDPQQRLLLETSWEAFEHAGIDPLALRGSRTGVFAGVVHHDYASSTTGVPGAIEPYLVTGLSGAVASGRVAYTLGLEGPAVTVDTACSSSLVALHSAAAALRAGECDLALAGGVTVMATPRAFFSFSRQRGLSGDGRCRAFGAGADGTGWAEGVGVLVVERLPDARERGHRVLAVMRSSAVNQDGASHGLTAPNGPSQQRLIRQALSAAGLSAADVDAVEGHGTGTVLGDPIEAQALLATYGQDRGDGPPLYLGSMKSNIGHAQAAAGAGGVIKMVEAMRRGVLPPTLHADEPSGHVDWSAGAVELLTRPRPWPGAGRPRRAAVSSFGISGTNAHVILEAVPEEEPGRAADEPELVPWPVSARSAEALRDQLARLAARVDADPRPRREDVAYTLARRAAFEHRAVILDGPGQRTEIAGTVTAGGTGVLFTGQGAQRWGMGRELHARFPVFAESFDAIARLTGVPLAEVVFGPAPDPRLDQTGFAQVALFTVEVSIFRLLSWLGVEVDAVVGHSVGELAAAHVAGVLTLEDACRLVEARGRLMQALPRGGAMVAAEVTEAEALEALAGMEDRAGLAAVNGPSSVVISGAEEVVAAVERGWRERGVRVKRLTVSHAFHSPLMDPMLEDFRAVADTVELRRPTLAGLPAEVTDPGHWVEHVRRPVRFTDAVARAPGVVRWIEAGPDGVLSALVRRLVPDAGAQVFAPALRAGRPEPASFLSAVARLHVHGAPVRWEALGDLWHGRLVDLPAYPFQRRGYWLEESAAGDVTLVPRGSAPAAPAPGASGGSPDGGPAALAGSERPDALRGTEGPDTLSGSERPGVLTRAEGPDVLNGSEGPHVLLERLRCQVAEVLGHPSDAAVPVDRSLLELGFDSLTALELRDRLNRLTGLSLPAPLVFEHPDLTSLAADLGARLGRRGAGAGPEMVPEAAGLLTRLYLRAAGEGRPAEAAGLAEAAARLRPAFAVPAELARRPAPVWFGPRGDGPVAVCLPSFSAISGPHEYARLAAGFGDALSAVALPHPGFLPGEPLPASVEVLAALHAETVLEIAGRLPVLLVGRSAGGWAAHALAEALEARGAVPAGVVLLDTPRRVGGLGRQDVMIRSMLERDGLFATVDDHNLTGMAAYFGLFARWRPGPLTAPTLLVRAVTSYGDGEAAPAASWDLPHDQVEAAGDHFSMLEEHAMATARSVARWAAGLPALR</sequence>
<accession>A0ABV9CVF8</accession>
<dbReference type="InterPro" id="IPR014043">
    <property type="entry name" value="Acyl_transferase_dom"/>
</dbReference>
<dbReference type="PANTHER" id="PTHR43775">
    <property type="entry name" value="FATTY ACID SYNTHASE"/>
    <property type="match status" value="1"/>
</dbReference>
<dbReference type="Gene3D" id="3.40.366.10">
    <property type="entry name" value="Malonyl-Coenzyme A Acyl Carrier Protein, domain 2"/>
    <property type="match status" value="1"/>
</dbReference>
<dbReference type="InterPro" id="IPR014031">
    <property type="entry name" value="Ketoacyl_synth_C"/>
</dbReference>
<keyword evidence="3" id="KW-0597">Phosphoprotein</keyword>
<dbReference type="InterPro" id="IPR020841">
    <property type="entry name" value="PKS_Beta-ketoAc_synthase_dom"/>
</dbReference>
<dbReference type="PROSITE" id="PS50075">
    <property type="entry name" value="CARRIER"/>
    <property type="match status" value="1"/>
</dbReference>
<keyword evidence="6" id="KW-0511">Multifunctional enzyme</keyword>
<dbReference type="InterPro" id="IPR016036">
    <property type="entry name" value="Malonyl_transacylase_ACP-bd"/>
</dbReference>
<dbReference type="PROSITE" id="PS00606">
    <property type="entry name" value="KS3_1"/>
    <property type="match status" value="1"/>
</dbReference>
<dbReference type="SUPFAM" id="SSF52151">
    <property type="entry name" value="FabD/lysophospholipase-like"/>
    <property type="match status" value="1"/>
</dbReference>
<evidence type="ECO:0000256" key="8">
    <source>
        <dbReference type="SAM" id="MobiDB-lite"/>
    </source>
</evidence>